<protein>
    <submittedName>
        <fullName evidence="2">Uncharacterized protein</fullName>
    </submittedName>
</protein>
<organism evidence="2 3">
    <name type="scientific">Streptomyces spororaveus</name>
    <dbReference type="NCBI Taxonomy" id="284039"/>
    <lineage>
        <taxon>Bacteria</taxon>
        <taxon>Bacillati</taxon>
        <taxon>Actinomycetota</taxon>
        <taxon>Actinomycetes</taxon>
        <taxon>Kitasatosporales</taxon>
        <taxon>Streptomycetaceae</taxon>
        <taxon>Streptomyces</taxon>
    </lineage>
</organism>
<proteinExistence type="predicted"/>
<accession>A0ABQ3TM66</accession>
<sequence length="104" mass="10657">MQRVDQAELLDRRQRGAVPELHRAGAEPDGRGRGGGQREHDRRGGPGDPRIEVVLGEPVAGIAELLGLPGEIDAVPQGLGGGGTGGDGDEVEDPEGDAGHGRTP</sequence>
<keyword evidence="3" id="KW-1185">Reference proteome</keyword>
<dbReference type="EMBL" id="BNED01000005">
    <property type="protein sequence ID" value="GHI81505.1"/>
    <property type="molecule type" value="Genomic_DNA"/>
</dbReference>
<dbReference type="Proteomes" id="UP000608522">
    <property type="component" value="Unassembled WGS sequence"/>
</dbReference>
<feature type="compositionally biased region" description="Acidic residues" evidence="1">
    <location>
        <begin position="87"/>
        <end position="96"/>
    </location>
</feature>
<evidence type="ECO:0000313" key="3">
    <source>
        <dbReference type="Proteomes" id="UP000608522"/>
    </source>
</evidence>
<feature type="compositionally biased region" description="Basic and acidic residues" evidence="1">
    <location>
        <begin position="1"/>
        <end position="51"/>
    </location>
</feature>
<evidence type="ECO:0000313" key="2">
    <source>
        <dbReference type="EMBL" id="GHI81505.1"/>
    </source>
</evidence>
<feature type="region of interest" description="Disordered" evidence="1">
    <location>
        <begin position="1"/>
        <end position="52"/>
    </location>
</feature>
<feature type="region of interest" description="Disordered" evidence="1">
    <location>
        <begin position="72"/>
        <end position="104"/>
    </location>
</feature>
<reference evidence="3" key="1">
    <citation type="submission" date="2023-07" db="EMBL/GenBank/DDBJ databases">
        <title>Whole genome shotgun sequence of Streptomyces spororaveus NBRC 15456.</title>
        <authorList>
            <person name="Komaki H."/>
            <person name="Tamura T."/>
        </authorList>
    </citation>
    <scope>NUCLEOTIDE SEQUENCE [LARGE SCALE GENOMIC DNA]</scope>
    <source>
        <strain evidence="3">NBRC 15456</strain>
    </source>
</reference>
<name>A0ABQ3TM66_9ACTN</name>
<evidence type="ECO:0000256" key="1">
    <source>
        <dbReference type="SAM" id="MobiDB-lite"/>
    </source>
</evidence>
<gene>
    <name evidence="2" type="ORF">Sspor_70660</name>
</gene>
<comment type="caution">
    <text evidence="2">The sequence shown here is derived from an EMBL/GenBank/DDBJ whole genome shotgun (WGS) entry which is preliminary data.</text>
</comment>